<dbReference type="InterPro" id="IPR013341">
    <property type="entry name" value="Mandelate_racemase_N_dom"/>
</dbReference>
<dbReference type="Pfam" id="PF02746">
    <property type="entry name" value="MR_MLE_N"/>
    <property type="match status" value="1"/>
</dbReference>
<dbReference type="SUPFAM" id="SSF51604">
    <property type="entry name" value="Enolase C-terminal domain-like"/>
    <property type="match status" value="1"/>
</dbReference>
<keyword evidence="1" id="KW-0456">Lyase</keyword>
<dbReference type="GO" id="GO:0000287">
    <property type="term" value="F:magnesium ion binding"/>
    <property type="evidence" value="ECO:0007669"/>
    <property type="project" value="UniProtKB-ARBA"/>
</dbReference>
<evidence type="ECO:0000313" key="4">
    <source>
        <dbReference type="Proteomes" id="UP000184932"/>
    </source>
</evidence>
<organism evidence="3 4">
    <name type="scientific">Vannielia litorea</name>
    <dbReference type="NCBI Taxonomy" id="1217970"/>
    <lineage>
        <taxon>Bacteria</taxon>
        <taxon>Pseudomonadati</taxon>
        <taxon>Pseudomonadota</taxon>
        <taxon>Alphaproteobacteria</taxon>
        <taxon>Rhodobacterales</taxon>
        <taxon>Paracoccaceae</taxon>
        <taxon>Vannielia</taxon>
    </lineage>
</organism>
<dbReference type="CDD" id="cd03316">
    <property type="entry name" value="MR_like"/>
    <property type="match status" value="1"/>
</dbReference>
<dbReference type="SFLD" id="SFLDG00179">
    <property type="entry name" value="mandelate_racemase"/>
    <property type="match status" value="1"/>
</dbReference>
<keyword evidence="4" id="KW-1185">Reference proteome</keyword>
<dbReference type="InterPro" id="IPR029017">
    <property type="entry name" value="Enolase-like_N"/>
</dbReference>
<dbReference type="SMART" id="SM00922">
    <property type="entry name" value="MR_MLE"/>
    <property type="match status" value="1"/>
</dbReference>
<dbReference type="OrthoDB" id="9802699at2"/>
<dbReference type="SUPFAM" id="SSF54826">
    <property type="entry name" value="Enolase N-terminal domain-like"/>
    <property type="match status" value="1"/>
</dbReference>
<protein>
    <submittedName>
        <fullName evidence="3">L-alanine-DL-glutamate epimerase</fullName>
    </submittedName>
</protein>
<dbReference type="PANTHER" id="PTHR48080:SF2">
    <property type="entry name" value="D-GALACTONATE DEHYDRATASE"/>
    <property type="match status" value="1"/>
</dbReference>
<dbReference type="Gene3D" id="3.30.390.10">
    <property type="entry name" value="Enolase-like, N-terminal domain"/>
    <property type="match status" value="1"/>
</dbReference>
<dbReference type="PROSITE" id="PS00909">
    <property type="entry name" value="MR_MLE_2"/>
    <property type="match status" value="1"/>
</dbReference>
<dbReference type="InterPro" id="IPR034593">
    <property type="entry name" value="DgoD-like"/>
</dbReference>
<accession>A0A1N6EKU8</accession>
<evidence type="ECO:0000313" key="3">
    <source>
        <dbReference type="EMBL" id="SIN83666.1"/>
    </source>
</evidence>
<dbReference type="PANTHER" id="PTHR48080">
    <property type="entry name" value="D-GALACTONATE DEHYDRATASE-RELATED"/>
    <property type="match status" value="1"/>
</dbReference>
<dbReference type="Proteomes" id="UP000184932">
    <property type="component" value="Unassembled WGS sequence"/>
</dbReference>
<evidence type="ECO:0000259" key="2">
    <source>
        <dbReference type="SMART" id="SM00922"/>
    </source>
</evidence>
<dbReference type="RefSeq" id="WP_074255020.1">
    <property type="nucleotide sequence ID" value="NZ_FSRL01000001.1"/>
</dbReference>
<dbReference type="AlphaFoldDB" id="A0A1N6EKU8"/>
<evidence type="ECO:0000256" key="1">
    <source>
        <dbReference type="ARBA" id="ARBA00023239"/>
    </source>
</evidence>
<proteinExistence type="predicted"/>
<dbReference type="STRING" id="1217970.SAMN05444002_0894"/>
<gene>
    <name evidence="3" type="ORF">SAMN05444002_0894</name>
</gene>
<dbReference type="GO" id="GO:0016829">
    <property type="term" value="F:lyase activity"/>
    <property type="evidence" value="ECO:0007669"/>
    <property type="project" value="UniProtKB-KW"/>
</dbReference>
<dbReference type="InterPro" id="IPR013342">
    <property type="entry name" value="Mandelate_racemase_C"/>
</dbReference>
<dbReference type="EMBL" id="FSRL01000001">
    <property type="protein sequence ID" value="SIN83666.1"/>
    <property type="molecule type" value="Genomic_DNA"/>
</dbReference>
<dbReference type="Gene3D" id="3.20.20.120">
    <property type="entry name" value="Enolase-like C-terminal domain"/>
    <property type="match status" value="1"/>
</dbReference>
<dbReference type="GO" id="GO:0009063">
    <property type="term" value="P:amino acid catabolic process"/>
    <property type="evidence" value="ECO:0007669"/>
    <property type="project" value="InterPro"/>
</dbReference>
<dbReference type="SFLD" id="SFLDS00001">
    <property type="entry name" value="Enolase"/>
    <property type="match status" value="1"/>
</dbReference>
<dbReference type="InterPro" id="IPR029065">
    <property type="entry name" value="Enolase_C-like"/>
</dbReference>
<name>A0A1N6EKU8_9RHOB</name>
<dbReference type="InterPro" id="IPR018110">
    <property type="entry name" value="Mandel_Rmase/mucon_lact_enz_CS"/>
</dbReference>
<dbReference type="Pfam" id="PF13378">
    <property type="entry name" value="MR_MLE_C"/>
    <property type="match status" value="1"/>
</dbReference>
<reference evidence="4" key="1">
    <citation type="submission" date="2016-11" db="EMBL/GenBank/DDBJ databases">
        <authorList>
            <person name="Varghese N."/>
            <person name="Submissions S."/>
        </authorList>
    </citation>
    <scope>NUCLEOTIDE SEQUENCE [LARGE SCALE GENOMIC DNA]</scope>
    <source>
        <strain evidence="4">DSM 29440</strain>
    </source>
</reference>
<sequence>MTLMPLQLTAVETRLVRTPISTPVQTSFGLMRDRPTLLVRVTEASGVQGYGEVWCNFPVCGAEHRARLVETEIAPRITGKDFASPQDCYTTLTAALRILRLQTGEPGPIAQAIAGVDIAVWDMAARRAGLPLHALMGGTNRQIPAYASGINPTGVLGTVAAARAAGHRAFKLKVGFGEATDRANVEALAAEMGAGESFMLDANQGWAPDQAQAALAWIADHRPRWMEEPMPVDTPTAAWQALKAATPVPLAGGENFLTRADYDAATGGKWLDVVQPDVAKWGGITECLPVAQQVVAEGLAYCPHSLGGGVALAASAHLLAAAGGPGLLECDANENTFRDAVFPLDLTDGRVTLSEAPGLGVEVDALERIFA</sequence>
<dbReference type="InterPro" id="IPR036849">
    <property type="entry name" value="Enolase-like_C_sf"/>
</dbReference>
<feature type="domain" description="Mandelate racemase/muconate lactonizing enzyme C-terminal" evidence="2">
    <location>
        <begin position="152"/>
        <end position="249"/>
    </location>
</feature>